<dbReference type="Proteomes" id="UP000005952">
    <property type="component" value="Chromosome"/>
</dbReference>
<evidence type="ECO:0000313" key="1">
    <source>
        <dbReference type="EMBL" id="AGK57715.1"/>
    </source>
</evidence>
<sequence length="77" mass="8397">MAAGNFRGGYFSSRYERVDATFRKTIPNGSHAGTNLRAVRAIGAAMGVIVGRTSELDTQADSKGVVCRDRRTAKRHR</sequence>
<evidence type="ECO:0000313" key="2">
    <source>
        <dbReference type="Proteomes" id="UP000005952"/>
    </source>
</evidence>
<dbReference type="KEGG" id="hdt:HYPDE_30203"/>
<protein>
    <submittedName>
        <fullName evidence="1">Uncharacterized protein</fullName>
    </submittedName>
</protein>
<organism evidence="1 2">
    <name type="scientific">Hyphomicrobium denitrificans 1NES1</name>
    <dbReference type="NCBI Taxonomy" id="670307"/>
    <lineage>
        <taxon>Bacteria</taxon>
        <taxon>Pseudomonadati</taxon>
        <taxon>Pseudomonadota</taxon>
        <taxon>Alphaproteobacteria</taxon>
        <taxon>Hyphomicrobiales</taxon>
        <taxon>Hyphomicrobiaceae</taxon>
        <taxon>Hyphomicrobium</taxon>
    </lineage>
</organism>
<gene>
    <name evidence="1" type="ORF">HYPDE_30203</name>
</gene>
<dbReference type="EMBL" id="CP005587">
    <property type="protein sequence ID" value="AGK57715.1"/>
    <property type="molecule type" value="Genomic_DNA"/>
</dbReference>
<dbReference type="HOGENOM" id="CLU_2633303_0_0_5"/>
<dbReference type="AlphaFoldDB" id="N0BC57"/>
<proteinExistence type="predicted"/>
<accession>N0BC57</accession>
<reference evidence="1 2" key="1">
    <citation type="journal article" date="2013" name="Genome Announc.">
        <title>Genome sequences for three denitrifying bacterial strains isolated from a uranium- and nitrate-contaminated subsurface environment.</title>
        <authorList>
            <person name="Venkatramanan R."/>
            <person name="Prakash O."/>
            <person name="Woyke T."/>
            <person name="Chain P."/>
            <person name="Goodwin L.A."/>
            <person name="Watson D."/>
            <person name="Brooks S."/>
            <person name="Kostka J.E."/>
            <person name="Green S.J."/>
        </authorList>
    </citation>
    <scope>NUCLEOTIDE SEQUENCE [LARGE SCALE GENOMIC DNA]</scope>
    <source>
        <strain evidence="1 2">1NES1</strain>
    </source>
</reference>
<name>N0BC57_9HYPH</name>
<keyword evidence="2" id="KW-1185">Reference proteome</keyword>